<dbReference type="Proteomes" id="UP001479436">
    <property type="component" value="Unassembled WGS sequence"/>
</dbReference>
<feature type="region of interest" description="Disordered" evidence="3">
    <location>
        <begin position="87"/>
        <end position="148"/>
    </location>
</feature>
<feature type="compositionally biased region" description="Acidic residues" evidence="3">
    <location>
        <begin position="91"/>
        <end position="108"/>
    </location>
</feature>
<dbReference type="PANTHER" id="PTHR20835">
    <property type="entry name" value="E3 UBIQUITIN-PROTEIN LIGASE PPP1R11-RELATED"/>
    <property type="match status" value="1"/>
</dbReference>
<accession>A0ABR2WT16</accession>
<keyword evidence="2" id="KW-0539">Nucleus</keyword>
<sequence>MSNGTASTVLTRNQEPTGTQTITIDPTTSQEVTPLTSDAEEHFAGTIRLAGATSPNRRVRWDDNVVDNEGLGKKKSKICCIYSKPRAFGESDSDESDTDSETDSDLSDDEKVHRAKRRATPNAYEKANYSKHPQGCKHKNTHSHHHSH</sequence>
<feature type="compositionally biased region" description="Polar residues" evidence="3">
    <location>
        <begin position="1"/>
        <end position="15"/>
    </location>
</feature>
<evidence type="ECO:0000256" key="1">
    <source>
        <dbReference type="ARBA" id="ARBA00005605"/>
    </source>
</evidence>
<reference evidence="4 5" key="1">
    <citation type="submission" date="2023-04" db="EMBL/GenBank/DDBJ databases">
        <title>Genome of Basidiobolus ranarum AG-B5.</title>
        <authorList>
            <person name="Stajich J.E."/>
            <person name="Carter-House D."/>
            <person name="Gryganskyi A."/>
        </authorList>
    </citation>
    <scope>NUCLEOTIDE SEQUENCE [LARGE SCALE GENOMIC DNA]</scope>
    <source>
        <strain evidence="4 5">AG-B5</strain>
    </source>
</reference>
<keyword evidence="5" id="KW-1185">Reference proteome</keyword>
<dbReference type="InterPro" id="IPR011107">
    <property type="entry name" value="PPI_Ypi1"/>
</dbReference>
<evidence type="ECO:0000313" key="5">
    <source>
        <dbReference type="Proteomes" id="UP001479436"/>
    </source>
</evidence>
<evidence type="ECO:0000256" key="2">
    <source>
        <dbReference type="RuleBase" id="RU367162"/>
    </source>
</evidence>
<protein>
    <recommendedName>
        <fullName evidence="2">Type 1 phosphatases regulator</fullName>
    </recommendedName>
</protein>
<dbReference type="EMBL" id="JASJQH010000387">
    <property type="protein sequence ID" value="KAK9764667.1"/>
    <property type="molecule type" value="Genomic_DNA"/>
</dbReference>
<proteinExistence type="inferred from homology"/>
<feature type="compositionally biased region" description="Low complexity" evidence="3">
    <location>
        <begin position="16"/>
        <end position="28"/>
    </location>
</feature>
<comment type="function">
    <text evidence="2">Regulator of type 1 phosphatases which maintains protein phosphatase activity under strict control.</text>
</comment>
<dbReference type="Pfam" id="PF07491">
    <property type="entry name" value="PPI_Ypi1"/>
    <property type="match status" value="1"/>
</dbReference>
<comment type="similarity">
    <text evidence="1 2">Belongs to the YPI1 family.</text>
</comment>
<dbReference type="PANTHER" id="PTHR20835:SF0">
    <property type="entry name" value="E3 UBIQUITIN-PROTEIN LIGASE PPP1R11"/>
    <property type="match status" value="1"/>
</dbReference>
<feature type="compositionally biased region" description="Basic residues" evidence="3">
    <location>
        <begin position="134"/>
        <end position="148"/>
    </location>
</feature>
<gene>
    <name evidence="4" type="primary">YPI1_1</name>
    <name evidence="4" type="ORF">K7432_007654</name>
</gene>
<comment type="caution">
    <text evidence="4">The sequence shown here is derived from an EMBL/GenBank/DDBJ whole genome shotgun (WGS) entry which is preliminary data.</text>
</comment>
<feature type="region of interest" description="Disordered" evidence="3">
    <location>
        <begin position="1"/>
        <end position="30"/>
    </location>
</feature>
<organism evidence="4 5">
    <name type="scientific">Basidiobolus ranarum</name>
    <dbReference type="NCBI Taxonomy" id="34480"/>
    <lineage>
        <taxon>Eukaryota</taxon>
        <taxon>Fungi</taxon>
        <taxon>Fungi incertae sedis</taxon>
        <taxon>Zoopagomycota</taxon>
        <taxon>Entomophthoromycotina</taxon>
        <taxon>Basidiobolomycetes</taxon>
        <taxon>Basidiobolales</taxon>
        <taxon>Basidiobolaceae</taxon>
        <taxon>Basidiobolus</taxon>
    </lineage>
</organism>
<evidence type="ECO:0000313" key="4">
    <source>
        <dbReference type="EMBL" id="KAK9764667.1"/>
    </source>
</evidence>
<name>A0ABR2WT16_9FUNG</name>
<evidence type="ECO:0000256" key="3">
    <source>
        <dbReference type="SAM" id="MobiDB-lite"/>
    </source>
</evidence>
<comment type="subcellular location">
    <subcellularLocation>
        <location evidence="2">Nucleus</location>
    </subcellularLocation>
</comment>